<dbReference type="AlphaFoldDB" id="A0A0D5C265"/>
<protein>
    <submittedName>
        <fullName evidence="2">Uncharacterized protein</fullName>
    </submittedName>
</protein>
<reference evidence="2 3" key="2">
    <citation type="journal article" date="2016" name="ISME J.">
        <title>Physiological and genomic characterization of two novel marine thaumarchaeal strains indicates niche differentiation.</title>
        <authorList>
            <person name="Bayer B."/>
            <person name="Vojvoda J."/>
            <person name="Offre P."/>
            <person name="Alves R.J."/>
            <person name="Elisabeth N.H."/>
            <person name="Garcia J.A."/>
            <person name="Volland J.M."/>
            <person name="Srivastava A."/>
            <person name="Schleper C."/>
            <person name="Herndl G.J."/>
        </authorList>
    </citation>
    <scope>NUCLEOTIDE SEQUENCE [LARGE SCALE GENOMIC DNA]</scope>
    <source>
        <strain evidence="2 3">NF5</strain>
    </source>
</reference>
<organism evidence="2 3">
    <name type="scientific">Nitrosopumilus adriaticus</name>
    <dbReference type="NCBI Taxonomy" id="1580092"/>
    <lineage>
        <taxon>Archaea</taxon>
        <taxon>Nitrososphaerota</taxon>
        <taxon>Nitrososphaeria</taxon>
        <taxon>Nitrosopumilales</taxon>
        <taxon>Nitrosopumilaceae</taxon>
        <taxon>Nitrosopumilus</taxon>
    </lineage>
</organism>
<gene>
    <name evidence="2" type="ORF">NADRNF5_1101</name>
</gene>
<name>A0A0D5C265_9ARCH</name>
<proteinExistence type="predicted"/>
<reference evidence="3" key="1">
    <citation type="submission" date="2015-03" db="EMBL/GenBank/DDBJ databases">
        <title>Characterization of two novel Thaumarchaeota isolated from the Northern Adriatic Sea.</title>
        <authorList>
            <person name="Bayer B."/>
            <person name="Vojvoda J."/>
            <person name="Offre P."/>
            <person name="Srivastava A."/>
            <person name="Elisabeth N."/>
            <person name="Garcia J.A.L."/>
            <person name="Schleper C."/>
            <person name="Herndl G.J."/>
        </authorList>
    </citation>
    <scope>NUCLEOTIDE SEQUENCE [LARGE SCALE GENOMIC DNA]</scope>
    <source>
        <strain evidence="3">NF5</strain>
    </source>
</reference>
<evidence type="ECO:0000313" key="2">
    <source>
        <dbReference type="EMBL" id="AJW70791.1"/>
    </source>
</evidence>
<evidence type="ECO:0000256" key="1">
    <source>
        <dbReference type="SAM" id="MobiDB-lite"/>
    </source>
</evidence>
<accession>A0A0D5C265</accession>
<dbReference type="Proteomes" id="UP000032408">
    <property type="component" value="Chromosome"/>
</dbReference>
<evidence type="ECO:0000313" key="3">
    <source>
        <dbReference type="Proteomes" id="UP000032408"/>
    </source>
</evidence>
<feature type="compositionally biased region" description="Polar residues" evidence="1">
    <location>
        <begin position="1"/>
        <end position="18"/>
    </location>
</feature>
<keyword evidence="3" id="KW-1185">Reference proteome</keyword>
<sequence length="56" mass="6385">MQSLTLKQGQSEPKTSLVETPVKEREKIRPEILSLQNTSAMDVMGLSWIFVEDDYS</sequence>
<dbReference type="EMBL" id="CP011070">
    <property type="protein sequence ID" value="AJW70791.1"/>
    <property type="molecule type" value="Genomic_DNA"/>
</dbReference>
<dbReference type="HOGENOM" id="CLU_2968274_0_0_2"/>
<feature type="region of interest" description="Disordered" evidence="1">
    <location>
        <begin position="1"/>
        <end position="25"/>
    </location>
</feature>
<dbReference type="STRING" id="1580092.NADRNF5_1101"/>
<dbReference type="KEGG" id="nin:NADRNF5_1101"/>